<reference evidence="1 2" key="1">
    <citation type="submission" date="2016-11" db="EMBL/GenBank/DDBJ databases">
        <title>The macronuclear genome of Stentor coeruleus: a giant cell with tiny introns.</title>
        <authorList>
            <person name="Slabodnick M."/>
            <person name="Ruby J.G."/>
            <person name="Reiff S.B."/>
            <person name="Swart E.C."/>
            <person name="Gosai S."/>
            <person name="Prabakaran S."/>
            <person name="Witkowska E."/>
            <person name="Larue G.E."/>
            <person name="Fisher S."/>
            <person name="Freeman R.M."/>
            <person name="Gunawardena J."/>
            <person name="Chu W."/>
            <person name="Stover N.A."/>
            <person name="Gregory B.D."/>
            <person name="Nowacki M."/>
            <person name="Derisi J."/>
            <person name="Roy S.W."/>
            <person name="Marshall W.F."/>
            <person name="Sood P."/>
        </authorList>
    </citation>
    <scope>NUCLEOTIDE SEQUENCE [LARGE SCALE GENOMIC DNA]</scope>
    <source>
        <strain evidence="1">WM001</strain>
    </source>
</reference>
<sequence length="76" mass="8919">MHILIKSLFLVKISEVILPRSAHLFHLIVIYLSRTHKIRSKTCIKAASKLKPIIPCLKVSISIYLIKLHLIHYNYW</sequence>
<protein>
    <submittedName>
        <fullName evidence="1">Uncharacterized protein</fullName>
    </submittedName>
</protein>
<proteinExistence type="predicted"/>
<evidence type="ECO:0000313" key="1">
    <source>
        <dbReference type="EMBL" id="OMJ86086.1"/>
    </source>
</evidence>
<organism evidence="1 2">
    <name type="scientific">Stentor coeruleus</name>
    <dbReference type="NCBI Taxonomy" id="5963"/>
    <lineage>
        <taxon>Eukaryota</taxon>
        <taxon>Sar</taxon>
        <taxon>Alveolata</taxon>
        <taxon>Ciliophora</taxon>
        <taxon>Postciliodesmatophora</taxon>
        <taxon>Heterotrichea</taxon>
        <taxon>Heterotrichida</taxon>
        <taxon>Stentoridae</taxon>
        <taxon>Stentor</taxon>
    </lineage>
</organism>
<dbReference type="Proteomes" id="UP000187209">
    <property type="component" value="Unassembled WGS sequence"/>
</dbReference>
<accession>A0A1R2CAQ7</accession>
<comment type="caution">
    <text evidence="1">The sequence shown here is derived from an EMBL/GenBank/DDBJ whole genome shotgun (WGS) entry which is preliminary data.</text>
</comment>
<dbReference type="EMBL" id="MPUH01000216">
    <property type="protein sequence ID" value="OMJ86086.1"/>
    <property type="molecule type" value="Genomic_DNA"/>
</dbReference>
<keyword evidence="2" id="KW-1185">Reference proteome</keyword>
<gene>
    <name evidence="1" type="ORF">SteCoe_12442</name>
</gene>
<dbReference type="AlphaFoldDB" id="A0A1R2CAQ7"/>
<evidence type="ECO:0000313" key="2">
    <source>
        <dbReference type="Proteomes" id="UP000187209"/>
    </source>
</evidence>
<name>A0A1R2CAQ7_9CILI</name>